<dbReference type="Gene3D" id="1.10.4190.10">
    <property type="entry name" value="Urease accessory protein UreF"/>
    <property type="match status" value="1"/>
</dbReference>
<comment type="subunit">
    <text evidence="3">UreD, UreF and UreG form a complex that acts as a GTP-hydrolysis-dependent molecular chaperone, activating the urease apoprotein by helping to assemble the nickel containing metallocenter of UreC. The UreE protein probably delivers the nickel.</text>
</comment>
<comment type="subcellular location">
    <subcellularLocation>
        <location evidence="3">Cytoplasm</location>
    </subcellularLocation>
</comment>
<name>A0A173LRP1_9ACTN</name>
<keyword evidence="3" id="KW-0963">Cytoplasm</keyword>
<dbReference type="PANTHER" id="PTHR33620">
    <property type="entry name" value="UREASE ACCESSORY PROTEIN F"/>
    <property type="match status" value="1"/>
</dbReference>
<dbReference type="GO" id="GO:0005737">
    <property type="term" value="C:cytoplasm"/>
    <property type="evidence" value="ECO:0007669"/>
    <property type="project" value="UniProtKB-SubCell"/>
</dbReference>
<organism evidence="4 5">
    <name type="scientific">Dietzia timorensis</name>
    <dbReference type="NCBI Taxonomy" id="499555"/>
    <lineage>
        <taxon>Bacteria</taxon>
        <taxon>Bacillati</taxon>
        <taxon>Actinomycetota</taxon>
        <taxon>Actinomycetes</taxon>
        <taxon>Mycobacteriales</taxon>
        <taxon>Dietziaceae</taxon>
        <taxon>Dietzia</taxon>
    </lineage>
</organism>
<dbReference type="HAMAP" id="MF_01385">
    <property type="entry name" value="UreF"/>
    <property type="match status" value="1"/>
</dbReference>
<dbReference type="GO" id="GO:0016151">
    <property type="term" value="F:nickel cation binding"/>
    <property type="evidence" value="ECO:0007669"/>
    <property type="project" value="UniProtKB-UniRule"/>
</dbReference>
<evidence type="ECO:0000256" key="3">
    <source>
        <dbReference type="HAMAP-Rule" id="MF_01385"/>
    </source>
</evidence>
<dbReference type="Proteomes" id="UP000186104">
    <property type="component" value="Chromosome"/>
</dbReference>
<comment type="similarity">
    <text evidence="3">Belongs to the UreF family.</text>
</comment>
<dbReference type="AlphaFoldDB" id="A0A173LRP1"/>
<keyword evidence="5" id="KW-1185">Reference proteome</keyword>
<evidence type="ECO:0000313" key="5">
    <source>
        <dbReference type="Proteomes" id="UP000186104"/>
    </source>
</evidence>
<keyword evidence="2 3" id="KW-0143">Chaperone</keyword>
<dbReference type="InterPro" id="IPR002639">
    <property type="entry name" value="UreF"/>
</dbReference>
<reference evidence="4 5" key="1">
    <citation type="submission" date="2016-06" db="EMBL/GenBank/DDBJ databases">
        <title>Complete genome sequence of a saline-alkali tolerant type strain Dietzia timorensis ID05-A0528T.</title>
        <authorList>
            <person name="Wu X."/>
        </authorList>
    </citation>
    <scope>NUCLEOTIDE SEQUENCE [LARGE SCALE GENOMIC DNA]</scope>
    <source>
        <strain evidence="4 5">ID05-A0528</strain>
    </source>
</reference>
<gene>
    <name evidence="3" type="primary">ureF</name>
    <name evidence="4" type="ORF">BJL86_3333</name>
</gene>
<dbReference type="PANTHER" id="PTHR33620:SF1">
    <property type="entry name" value="UREASE ACCESSORY PROTEIN F"/>
    <property type="match status" value="1"/>
</dbReference>
<dbReference type="RefSeq" id="WP_231887078.1">
    <property type="nucleotide sequence ID" value="NZ_LMTB01000004.1"/>
</dbReference>
<dbReference type="PIRSF" id="PIRSF009467">
    <property type="entry name" value="Ureas_acces_UreF"/>
    <property type="match status" value="1"/>
</dbReference>
<comment type="function">
    <text evidence="3">Required for maturation of urease via the functional incorporation of the urease nickel metallocenter.</text>
</comment>
<dbReference type="Pfam" id="PF01730">
    <property type="entry name" value="UreF"/>
    <property type="match status" value="1"/>
</dbReference>
<evidence type="ECO:0000313" key="4">
    <source>
        <dbReference type="EMBL" id="ANI94092.1"/>
    </source>
</evidence>
<protein>
    <recommendedName>
        <fullName evidence="3">Urease accessory protein UreF</fullName>
    </recommendedName>
</protein>
<accession>A0A173LRP1</accession>
<dbReference type="KEGG" id="dtm:BJL86_3333"/>
<evidence type="ECO:0000256" key="1">
    <source>
        <dbReference type="ARBA" id="ARBA00022988"/>
    </source>
</evidence>
<dbReference type="InterPro" id="IPR038277">
    <property type="entry name" value="UreF_sf"/>
</dbReference>
<sequence length="234" mass="24690">MHDRLSPLLLALQLSDSSFPSGMYTLSHGLEGLAQDGEVSADTLTDTVHGILRHNVGPGESTALALAWAASSTTDLDELCAALARIDRRIHATRLAKQARVSAVRTGRQVLDLAAELMEDPAVRAWNAYVSARHSPGSASVVMGLVYARGGLGAREAVATDLSAYLASLAGAALRLRLTDHRGAQRLITRAAPVVTEIADSAVIRPIEELGGFAPALDIAQMRHETAPARLFAS</sequence>
<dbReference type="EMBL" id="CP015961">
    <property type="protein sequence ID" value="ANI94092.1"/>
    <property type="molecule type" value="Genomic_DNA"/>
</dbReference>
<proteinExistence type="inferred from homology"/>
<dbReference type="STRING" id="499555.BJL86_3333"/>
<evidence type="ECO:0000256" key="2">
    <source>
        <dbReference type="ARBA" id="ARBA00023186"/>
    </source>
</evidence>
<keyword evidence="1 3" id="KW-0996">Nickel insertion</keyword>